<dbReference type="GO" id="GO:0004109">
    <property type="term" value="F:coproporphyrinogen oxidase activity"/>
    <property type="evidence" value="ECO:0007669"/>
    <property type="project" value="InterPro"/>
</dbReference>
<dbReference type="GO" id="GO:0006779">
    <property type="term" value="P:porphyrin-containing compound biosynthetic process"/>
    <property type="evidence" value="ECO:0007669"/>
    <property type="project" value="InterPro"/>
</dbReference>
<dbReference type="InterPro" id="IPR006638">
    <property type="entry name" value="Elp3/MiaA/NifB-like_rSAM"/>
</dbReference>
<evidence type="ECO:0000256" key="4">
    <source>
        <dbReference type="ARBA" id="ARBA00022691"/>
    </source>
</evidence>
<dbReference type="GO" id="GO:0046872">
    <property type="term" value="F:metal ion binding"/>
    <property type="evidence" value="ECO:0007669"/>
    <property type="project" value="UniProtKB-UniRule"/>
</dbReference>
<keyword evidence="5 9" id="KW-0479">Metal-binding</keyword>
<dbReference type="SFLD" id="SFLDG01082">
    <property type="entry name" value="B12-binding_domain_containing"/>
    <property type="match status" value="1"/>
</dbReference>
<dbReference type="Gene3D" id="3.20.20.70">
    <property type="entry name" value="Aldolase class I"/>
    <property type="match status" value="1"/>
</dbReference>
<evidence type="ECO:0000256" key="2">
    <source>
        <dbReference type="ARBA" id="ARBA00017228"/>
    </source>
</evidence>
<evidence type="ECO:0000313" key="11">
    <source>
        <dbReference type="EMBL" id="SHK14658.1"/>
    </source>
</evidence>
<dbReference type="Proteomes" id="UP000183975">
    <property type="component" value="Unassembled WGS sequence"/>
</dbReference>
<dbReference type="GO" id="GO:0005737">
    <property type="term" value="C:cytoplasm"/>
    <property type="evidence" value="ECO:0007669"/>
    <property type="project" value="UniProtKB-SubCell"/>
</dbReference>
<evidence type="ECO:0000259" key="10">
    <source>
        <dbReference type="PROSITE" id="PS51918"/>
    </source>
</evidence>
<proteinExistence type="inferred from homology"/>
<keyword evidence="6 9" id="KW-0408">Iron</keyword>
<dbReference type="PROSITE" id="PS51918">
    <property type="entry name" value="RADICAL_SAM"/>
    <property type="match status" value="1"/>
</dbReference>
<dbReference type="SUPFAM" id="SSF102114">
    <property type="entry name" value="Radical SAM enzymes"/>
    <property type="match status" value="1"/>
</dbReference>
<dbReference type="Pfam" id="PF04055">
    <property type="entry name" value="Radical_SAM"/>
    <property type="match status" value="1"/>
</dbReference>
<dbReference type="InterPro" id="IPR013785">
    <property type="entry name" value="Aldolase_TIM"/>
</dbReference>
<dbReference type="InterPro" id="IPR004559">
    <property type="entry name" value="HemW-like"/>
</dbReference>
<evidence type="ECO:0000256" key="1">
    <source>
        <dbReference type="ARBA" id="ARBA00006100"/>
    </source>
</evidence>
<keyword evidence="4 9" id="KW-0949">S-adenosyl-L-methionine</keyword>
<keyword evidence="9" id="KW-0004">4Fe-4S</keyword>
<dbReference type="SFLD" id="SFLDG01065">
    <property type="entry name" value="anaerobic_coproporphyrinogen-I"/>
    <property type="match status" value="1"/>
</dbReference>
<comment type="subcellular location">
    <subcellularLocation>
        <location evidence="9">Cytoplasm</location>
    </subcellularLocation>
</comment>
<keyword evidence="3 9" id="KW-0349">Heme</keyword>
<keyword evidence="12" id="KW-1185">Reference proteome</keyword>
<evidence type="ECO:0000256" key="5">
    <source>
        <dbReference type="ARBA" id="ARBA00022723"/>
    </source>
</evidence>
<keyword evidence="8 9" id="KW-0143">Chaperone</keyword>
<dbReference type="SFLD" id="SFLDF00562">
    <property type="entry name" value="HemN-like__clustered_with_heat"/>
    <property type="match status" value="1"/>
</dbReference>
<dbReference type="InterPro" id="IPR058240">
    <property type="entry name" value="rSAM_sf"/>
</dbReference>
<dbReference type="Pfam" id="PF06969">
    <property type="entry name" value="HemN_C"/>
    <property type="match status" value="1"/>
</dbReference>
<dbReference type="PANTHER" id="PTHR13932:SF5">
    <property type="entry name" value="RADICAL S-ADENOSYL METHIONINE DOMAIN-CONTAINING PROTEIN 1, MITOCHONDRIAL"/>
    <property type="match status" value="1"/>
</dbReference>
<dbReference type="PANTHER" id="PTHR13932">
    <property type="entry name" value="COPROPORPHYRINIGEN III OXIDASE"/>
    <property type="match status" value="1"/>
</dbReference>
<dbReference type="GO" id="GO:0051539">
    <property type="term" value="F:4 iron, 4 sulfur cluster binding"/>
    <property type="evidence" value="ECO:0007669"/>
    <property type="project" value="UniProtKB-UniRule"/>
</dbReference>
<reference evidence="11 12" key="1">
    <citation type="submission" date="2016-11" db="EMBL/GenBank/DDBJ databases">
        <authorList>
            <person name="Jaros S."/>
            <person name="Januszkiewicz K."/>
            <person name="Wedrychowicz H."/>
        </authorList>
    </citation>
    <scope>NUCLEOTIDE SEQUENCE [LARGE SCALE GENOMIC DNA]</scope>
    <source>
        <strain evidence="11 12">DSM 14214</strain>
    </source>
</reference>
<dbReference type="InterPro" id="IPR034505">
    <property type="entry name" value="Coproporphyrinogen-III_oxidase"/>
</dbReference>
<dbReference type="CDD" id="cd01335">
    <property type="entry name" value="Radical_SAM"/>
    <property type="match status" value="1"/>
</dbReference>
<dbReference type="AlphaFoldDB" id="A0A1M6Q3D3"/>
<dbReference type="SFLD" id="SFLDF00288">
    <property type="entry name" value="HemN-like__clustered_with_nucl"/>
    <property type="match status" value="1"/>
</dbReference>
<dbReference type="InterPro" id="IPR010723">
    <property type="entry name" value="HemN_C"/>
</dbReference>
<feature type="domain" description="Radical SAM core" evidence="10">
    <location>
        <begin position="1"/>
        <end position="231"/>
    </location>
</feature>
<comment type="similarity">
    <text evidence="1">Belongs to the anaerobic coproporphyrinogen-III oxidase family. HemW subfamily.</text>
</comment>
<gene>
    <name evidence="11" type="ORF">SAMN02745138_01228</name>
</gene>
<organism evidence="11 12">
    <name type="scientific">Anaerotignum lactatifermentans DSM 14214</name>
    <dbReference type="NCBI Taxonomy" id="1121323"/>
    <lineage>
        <taxon>Bacteria</taxon>
        <taxon>Bacillati</taxon>
        <taxon>Bacillota</taxon>
        <taxon>Clostridia</taxon>
        <taxon>Lachnospirales</taxon>
        <taxon>Anaerotignaceae</taxon>
        <taxon>Anaerotignum</taxon>
    </lineage>
</organism>
<dbReference type="RefSeq" id="WP_072850141.1">
    <property type="nucleotide sequence ID" value="NZ_FRAH01000017.1"/>
</dbReference>
<evidence type="ECO:0000313" key="12">
    <source>
        <dbReference type="Proteomes" id="UP000183975"/>
    </source>
</evidence>
<keyword evidence="7 9" id="KW-0411">Iron-sulfur</keyword>
<evidence type="ECO:0000256" key="3">
    <source>
        <dbReference type="ARBA" id="ARBA00022617"/>
    </source>
</evidence>
<dbReference type="SFLD" id="SFLDS00029">
    <property type="entry name" value="Radical_SAM"/>
    <property type="match status" value="1"/>
</dbReference>
<keyword evidence="9" id="KW-0963">Cytoplasm</keyword>
<name>A0A1M6Q3D3_9FIRM</name>
<evidence type="ECO:0000256" key="7">
    <source>
        <dbReference type="ARBA" id="ARBA00023014"/>
    </source>
</evidence>
<dbReference type="InterPro" id="IPR007197">
    <property type="entry name" value="rSAM"/>
</dbReference>
<dbReference type="EMBL" id="FRAH01000017">
    <property type="protein sequence ID" value="SHK14658.1"/>
    <property type="molecule type" value="Genomic_DNA"/>
</dbReference>
<accession>A0A1M6Q3D3</accession>
<protein>
    <recommendedName>
        <fullName evidence="2 9">Heme chaperone HemW</fullName>
    </recommendedName>
</protein>
<dbReference type="SMART" id="SM00729">
    <property type="entry name" value="Elp3"/>
    <property type="match status" value="1"/>
</dbReference>
<evidence type="ECO:0000256" key="6">
    <source>
        <dbReference type="ARBA" id="ARBA00023004"/>
    </source>
</evidence>
<evidence type="ECO:0000256" key="9">
    <source>
        <dbReference type="RuleBase" id="RU364116"/>
    </source>
</evidence>
<dbReference type="OrthoDB" id="9808022at2"/>
<dbReference type="NCBIfam" id="TIGR00539">
    <property type="entry name" value="hemN_rel"/>
    <property type="match status" value="1"/>
</dbReference>
<evidence type="ECO:0000256" key="8">
    <source>
        <dbReference type="ARBA" id="ARBA00023186"/>
    </source>
</evidence>
<sequence length="381" mass="44311">MRETGIYIHIPFCVQKCLYCDFPSFGGQEKEYERYTAALCREIEAKSHLAKDWRIKTVFFGGGTPTVLSAQQMKRILDTVFRCFDVESDAEITTEANPGTLSLEKCVALRKMGFNRLSMGVQAWQDELLERLGRIHTRQQFLKNFASAREAGFDNINVDLMFALPEQTLGQWEEALSEITALQPEHISAYSLIIEEGTPFYDLYEKEVYQETDEELDRAMYHTAVQILAEEDYHQYEISNFAKDGKESRHNRIYWQDEGYLGFGLGAHSYWEGKRFHNPYDLHTYMEQAENGNVSMEDVEELSLADQYSEFMFMGLRLKEGIEKKRFAQCFGVEMEDVYGAEMEKCKEEGLLEEKDGWLRLTERGLDLSNQVFMEFLKEDA</sequence>
<comment type="function">
    <text evidence="9">Probably acts as a heme chaperone, transferring heme to an unknown acceptor. Binds one molecule of heme per monomer, possibly covalently. Binds 1 [4Fe-4S] cluster. The cluster is coordinated with 3 cysteines and an exchangeable S-adenosyl-L-methionine.</text>
</comment>